<dbReference type="SUPFAM" id="SSF53448">
    <property type="entry name" value="Nucleotide-diphospho-sugar transferases"/>
    <property type="match status" value="1"/>
</dbReference>
<keyword evidence="1" id="KW-0472">Membrane</keyword>
<keyword evidence="1" id="KW-0812">Transmembrane</keyword>
<reference evidence="3" key="1">
    <citation type="journal article" date="2019" name="Int. J. Syst. Evol. Microbiol.">
        <title>The Global Catalogue of Microorganisms (GCM) 10K type strain sequencing project: providing services to taxonomists for standard genome sequencing and annotation.</title>
        <authorList>
            <consortium name="The Broad Institute Genomics Platform"/>
            <consortium name="The Broad Institute Genome Sequencing Center for Infectious Disease"/>
            <person name="Wu L."/>
            <person name="Ma J."/>
        </authorList>
    </citation>
    <scope>NUCLEOTIDE SEQUENCE [LARGE SCALE GENOMIC DNA]</scope>
    <source>
        <strain evidence="3">KCTC 52232</strain>
    </source>
</reference>
<dbReference type="Proteomes" id="UP001597601">
    <property type="component" value="Unassembled WGS sequence"/>
</dbReference>
<protein>
    <recommendedName>
        <fullName evidence="4">Glycosyl transferase family 2</fullName>
    </recommendedName>
</protein>
<keyword evidence="1" id="KW-1133">Transmembrane helix</keyword>
<evidence type="ECO:0000256" key="1">
    <source>
        <dbReference type="SAM" id="Phobius"/>
    </source>
</evidence>
<dbReference type="EMBL" id="JBHUON010000009">
    <property type="protein sequence ID" value="MFD2864949.1"/>
    <property type="molecule type" value="Genomic_DNA"/>
</dbReference>
<name>A0ABW5XPH2_9SPHI</name>
<comment type="caution">
    <text evidence="2">The sequence shown here is derived from an EMBL/GenBank/DDBJ whole genome shotgun (WGS) entry which is preliminary data.</text>
</comment>
<dbReference type="Gene3D" id="3.90.550.10">
    <property type="entry name" value="Spore Coat Polysaccharide Biosynthesis Protein SpsA, Chain A"/>
    <property type="match status" value="1"/>
</dbReference>
<gene>
    <name evidence="2" type="ORF">ACFSYC_09660</name>
</gene>
<sequence length="241" mass="27916">MVIYDNSADSQTINQQNYPEYDITYIHDATNPGVSKAYNVAARIGTDLRKKWLLLTDQDTTFPLNTFTAYADATIEYADQVMFVPILNSLSGIYSPCLYHFNRGSAWPDPQPGLYSFKNKSMLNSGILIKINAFNSINGYDEKVKLYFSDFNFVDRLKIKYDKFVVINLICHHSLSDLITTDVEPSLRRFKYYCEGAFFSAITYKAAIWLFFTVLLRAIKLSFRYKDFRFVKTFMTTYLTS</sequence>
<accession>A0ABW5XPH2</accession>
<organism evidence="2 3">
    <name type="scientific">Mucilaginibacter antarcticus</name>
    <dbReference type="NCBI Taxonomy" id="1855725"/>
    <lineage>
        <taxon>Bacteria</taxon>
        <taxon>Pseudomonadati</taxon>
        <taxon>Bacteroidota</taxon>
        <taxon>Sphingobacteriia</taxon>
        <taxon>Sphingobacteriales</taxon>
        <taxon>Sphingobacteriaceae</taxon>
        <taxon>Mucilaginibacter</taxon>
    </lineage>
</organism>
<keyword evidence="3" id="KW-1185">Reference proteome</keyword>
<evidence type="ECO:0000313" key="2">
    <source>
        <dbReference type="EMBL" id="MFD2864949.1"/>
    </source>
</evidence>
<proteinExistence type="predicted"/>
<dbReference type="InterPro" id="IPR029044">
    <property type="entry name" value="Nucleotide-diphossugar_trans"/>
</dbReference>
<evidence type="ECO:0008006" key="4">
    <source>
        <dbReference type="Google" id="ProtNLM"/>
    </source>
</evidence>
<evidence type="ECO:0000313" key="3">
    <source>
        <dbReference type="Proteomes" id="UP001597601"/>
    </source>
</evidence>
<feature type="transmembrane region" description="Helical" evidence="1">
    <location>
        <begin position="197"/>
        <end position="219"/>
    </location>
</feature>